<dbReference type="Proteomes" id="UP001197684">
    <property type="component" value="Unassembled WGS sequence"/>
</dbReference>
<evidence type="ECO:0000313" key="2">
    <source>
        <dbReference type="EMBL" id="MCB6937157.1"/>
    </source>
</evidence>
<evidence type="ECO:0000313" key="4">
    <source>
        <dbReference type="EMBL" id="MSC59327.1"/>
    </source>
</evidence>
<evidence type="ECO:0000313" key="6">
    <source>
        <dbReference type="Proteomes" id="UP000266698"/>
    </source>
</evidence>
<reference evidence="5 6" key="1">
    <citation type="submission" date="2018-08" db="EMBL/GenBank/DDBJ databases">
        <title>A genome reference for cultivated species of the human gut microbiota.</title>
        <authorList>
            <person name="Zou Y."/>
            <person name="Xue W."/>
            <person name="Luo G."/>
        </authorList>
    </citation>
    <scope>NUCLEOTIDE SEQUENCE [LARGE SCALE GENOMIC DNA]</scope>
    <source>
        <strain evidence="5 6">AF36-2BH</strain>
    </source>
</reference>
<dbReference type="Proteomes" id="UP000266698">
    <property type="component" value="Unassembled WGS sequence"/>
</dbReference>
<evidence type="ECO:0000313" key="3">
    <source>
        <dbReference type="EMBL" id="MDB8017521.1"/>
    </source>
</evidence>
<reference evidence="4 7" key="2">
    <citation type="journal article" date="2019" name="Nat. Med.">
        <title>A library of human gut bacterial isolates paired with longitudinal multiomics data enables mechanistic microbiome research.</title>
        <authorList>
            <person name="Poyet M."/>
            <person name="Groussin M."/>
            <person name="Gibbons S.M."/>
            <person name="Avila-Pacheco J."/>
            <person name="Jiang X."/>
            <person name="Kearney S.M."/>
            <person name="Perrotta A.R."/>
            <person name="Berdy B."/>
            <person name="Zhao S."/>
            <person name="Lieberman T.D."/>
            <person name="Swanson P.K."/>
            <person name="Smith M."/>
            <person name="Roesemann S."/>
            <person name="Alexander J.E."/>
            <person name="Rich S.A."/>
            <person name="Livny J."/>
            <person name="Vlamakis H."/>
            <person name="Clish C."/>
            <person name="Bullock K."/>
            <person name="Deik A."/>
            <person name="Scott J."/>
            <person name="Pierce K.A."/>
            <person name="Xavier R.J."/>
            <person name="Alm E.J."/>
        </authorList>
    </citation>
    <scope>NUCLEOTIDE SEQUENCE [LARGE SCALE GENOMIC DNA]</scope>
    <source>
        <strain evidence="4 7">BIOML-A11</strain>
    </source>
</reference>
<dbReference type="AlphaFoldDB" id="A0A396FFH3"/>
<dbReference type="EMBL" id="JAQLYE010000008">
    <property type="protein sequence ID" value="MDB8017521.1"/>
    <property type="molecule type" value="Genomic_DNA"/>
</dbReference>
<evidence type="ECO:0000313" key="7">
    <source>
        <dbReference type="Proteomes" id="UP000479563"/>
    </source>
</evidence>
<dbReference type="EMBL" id="QRPB01000008">
    <property type="protein sequence ID" value="RHL79184.1"/>
    <property type="molecule type" value="Genomic_DNA"/>
</dbReference>
<feature type="transmembrane region" description="Helical" evidence="1">
    <location>
        <begin position="5"/>
        <end position="26"/>
    </location>
</feature>
<dbReference type="EMBL" id="WKQP01000004">
    <property type="protein sequence ID" value="MSC59327.1"/>
    <property type="molecule type" value="Genomic_DNA"/>
</dbReference>
<sequence>MKKKILILVSILVVFLAIPPFVNYWVSTPSSIGFIPIEKQEVWISFYASLIGSGITLLGVALTICYTDFTRKEDFRKHEHFLEFAKVIRQPGFTGEL</sequence>
<keyword evidence="1" id="KW-1133">Transmembrane helix</keyword>
<reference evidence="3" key="4">
    <citation type="submission" date="2023-01" db="EMBL/GenBank/DDBJ databases">
        <title>Human gut microbiome strain richness.</title>
        <authorList>
            <person name="Chen-Liaw A."/>
        </authorList>
    </citation>
    <scope>NUCLEOTIDE SEQUENCE</scope>
    <source>
        <strain evidence="3">1001283st1_D2_1001283B150209_150212</strain>
    </source>
</reference>
<evidence type="ECO:0000256" key="1">
    <source>
        <dbReference type="SAM" id="Phobius"/>
    </source>
</evidence>
<dbReference type="RefSeq" id="WP_118375325.1">
    <property type="nucleotide sequence ID" value="NZ_CP143947.1"/>
</dbReference>
<proteinExistence type="predicted"/>
<keyword evidence="1" id="KW-0812">Transmembrane</keyword>
<dbReference type="Proteomes" id="UP000479563">
    <property type="component" value="Unassembled WGS sequence"/>
</dbReference>
<reference evidence="2" key="3">
    <citation type="submission" date="2021-10" db="EMBL/GenBank/DDBJ databases">
        <title>Collection of gut derived symbiotic bacterial strains cultured from healthy donors.</title>
        <authorList>
            <person name="Lin H."/>
            <person name="Littmann E."/>
            <person name="Kohout C."/>
            <person name="Pamer E.G."/>
        </authorList>
    </citation>
    <scope>NUCLEOTIDE SEQUENCE</scope>
    <source>
        <strain evidence="2">DFI.9.42</strain>
    </source>
</reference>
<feature type="transmembrane region" description="Helical" evidence="1">
    <location>
        <begin position="46"/>
        <end position="67"/>
    </location>
</feature>
<accession>A0A396FFH3</accession>
<keyword evidence="1" id="KW-0472">Membrane</keyword>
<gene>
    <name evidence="5" type="ORF">DW001_08105</name>
    <name evidence="4" type="ORF">GKE07_03665</name>
    <name evidence="2" type="ORF">LIZ56_01845</name>
    <name evidence="3" type="ORF">PNE45_05680</name>
</gene>
<protein>
    <submittedName>
        <fullName evidence="5">Uncharacterized protein</fullName>
    </submittedName>
</protein>
<dbReference type="EMBL" id="JAJCJK010000002">
    <property type="protein sequence ID" value="MCB6937157.1"/>
    <property type="molecule type" value="Genomic_DNA"/>
</dbReference>
<dbReference type="Proteomes" id="UP001212823">
    <property type="component" value="Unassembled WGS sequence"/>
</dbReference>
<evidence type="ECO:0000313" key="5">
    <source>
        <dbReference type="EMBL" id="RHL79184.1"/>
    </source>
</evidence>
<name>A0A396FFH3_9FIRM</name>
<comment type="caution">
    <text evidence="5">The sequence shown here is derived from an EMBL/GenBank/DDBJ whole genome shotgun (WGS) entry which is preliminary data.</text>
</comment>
<organism evidence="5 6">
    <name type="scientific">Agathobacter rectalis</name>
    <dbReference type="NCBI Taxonomy" id="39491"/>
    <lineage>
        <taxon>Bacteria</taxon>
        <taxon>Bacillati</taxon>
        <taxon>Bacillota</taxon>
        <taxon>Clostridia</taxon>
        <taxon>Lachnospirales</taxon>
        <taxon>Lachnospiraceae</taxon>
        <taxon>Agathobacter</taxon>
    </lineage>
</organism>